<sequence>MSEQTLTRPEPASTATTTLDGFNVTADLEIRAIPPVTPVQQTEQENPGLGYFSRLWTASICSGVAFRTLGVVYPLLALHYAQGSSAIAAWVGFVWTIPGVILYLPAGAIIDRVGPRRVMLWTEATRVIVMASVLIPFAFGQFFLIHLFIAAGIEGLMWVFYTLAETAVLPTLLDERDTATSAGPYARIELGTHGAALSGRPLGGFLMSLAHFAPFLLSSVLFISSYVLLRRVKAETVPQPVDRNLLAEAIDGFKVVRRRKFLLAVTSTTAFTNLMIQALIMVFIAGSYDLSPSVVGLVLSASGMGGVLGSLLAMKFTVPAGMWFLQLWIWTPALLIAATWHSPLSFALAMFLSGLSGSLNNVAHKTFEAEHVSDEWRARVASASRLAGRVASSVAAPTGAALVAWFTVTPATWVLAVVTLSATLFVTFTVWGYGKWPALR</sequence>
<keyword evidence="3 6" id="KW-0812">Transmembrane</keyword>
<feature type="transmembrane region" description="Helical" evidence="6">
    <location>
        <begin position="386"/>
        <end position="407"/>
    </location>
</feature>
<feature type="transmembrane region" description="Helical" evidence="6">
    <location>
        <begin position="127"/>
        <end position="153"/>
    </location>
</feature>
<evidence type="ECO:0000256" key="4">
    <source>
        <dbReference type="ARBA" id="ARBA00022989"/>
    </source>
</evidence>
<dbReference type="Gene3D" id="1.20.1250.20">
    <property type="entry name" value="MFS general substrate transporter like domains"/>
    <property type="match status" value="2"/>
</dbReference>
<evidence type="ECO:0000313" key="7">
    <source>
        <dbReference type="EMBL" id="GES07521.1"/>
    </source>
</evidence>
<dbReference type="EMBL" id="BLAE01000006">
    <property type="protein sequence ID" value="GES07521.1"/>
    <property type="molecule type" value="Genomic_DNA"/>
</dbReference>
<keyword evidence="2" id="KW-1003">Cell membrane</keyword>
<comment type="subcellular location">
    <subcellularLocation>
        <location evidence="1">Cell membrane</location>
        <topology evidence="1">Multi-pass membrane protein</topology>
    </subcellularLocation>
</comment>
<comment type="caution">
    <text evidence="7">The sequence shown here is derived from an EMBL/GenBank/DDBJ whole genome shotgun (WGS) entry which is preliminary data.</text>
</comment>
<gene>
    <name evidence="7" type="ORF">Amac_011160</name>
</gene>
<evidence type="ECO:0000256" key="3">
    <source>
        <dbReference type="ARBA" id="ARBA00022692"/>
    </source>
</evidence>
<organism evidence="7 8">
    <name type="scientific">Acrocarpospora macrocephala</name>
    <dbReference type="NCBI Taxonomy" id="150177"/>
    <lineage>
        <taxon>Bacteria</taxon>
        <taxon>Bacillati</taxon>
        <taxon>Actinomycetota</taxon>
        <taxon>Actinomycetes</taxon>
        <taxon>Streptosporangiales</taxon>
        <taxon>Streptosporangiaceae</taxon>
        <taxon>Acrocarpospora</taxon>
    </lineage>
</organism>
<feature type="transmembrane region" description="Helical" evidence="6">
    <location>
        <begin position="87"/>
        <end position="106"/>
    </location>
</feature>
<keyword evidence="5 6" id="KW-0472">Membrane</keyword>
<dbReference type="AlphaFoldDB" id="A0A5M3WK02"/>
<proteinExistence type="predicted"/>
<dbReference type="CDD" id="cd06173">
    <property type="entry name" value="MFS_MefA_like"/>
    <property type="match status" value="1"/>
</dbReference>
<feature type="transmembrane region" description="Helical" evidence="6">
    <location>
        <begin position="261"/>
        <end position="288"/>
    </location>
</feature>
<feature type="transmembrane region" description="Helical" evidence="6">
    <location>
        <begin position="346"/>
        <end position="363"/>
    </location>
</feature>
<keyword evidence="4 6" id="KW-1133">Transmembrane helix</keyword>
<dbReference type="Proteomes" id="UP000331127">
    <property type="component" value="Unassembled WGS sequence"/>
</dbReference>
<dbReference type="GO" id="GO:0022857">
    <property type="term" value="F:transmembrane transporter activity"/>
    <property type="evidence" value="ECO:0007669"/>
    <property type="project" value="InterPro"/>
</dbReference>
<dbReference type="PANTHER" id="PTHR23513:SF6">
    <property type="entry name" value="MAJOR FACILITATOR SUPERFAMILY ASSOCIATED DOMAIN-CONTAINING PROTEIN"/>
    <property type="match status" value="1"/>
</dbReference>
<accession>A0A5M3WK02</accession>
<reference evidence="7 8" key="1">
    <citation type="submission" date="2019-10" db="EMBL/GenBank/DDBJ databases">
        <title>Whole genome shotgun sequence of Acrocarpospora macrocephala NBRC 16266.</title>
        <authorList>
            <person name="Ichikawa N."/>
            <person name="Kimura A."/>
            <person name="Kitahashi Y."/>
            <person name="Komaki H."/>
            <person name="Oguchi A."/>
        </authorList>
    </citation>
    <scope>NUCLEOTIDE SEQUENCE [LARGE SCALE GENOMIC DNA]</scope>
    <source>
        <strain evidence="7 8">NBRC 16266</strain>
    </source>
</reference>
<dbReference type="OrthoDB" id="3542743at2"/>
<name>A0A5M3WK02_9ACTN</name>
<dbReference type="InterPro" id="IPR011701">
    <property type="entry name" value="MFS"/>
</dbReference>
<dbReference type="GO" id="GO:0005886">
    <property type="term" value="C:plasma membrane"/>
    <property type="evidence" value="ECO:0007669"/>
    <property type="project" value="UniProtKB-SubCell"/>
</dbReference>
<dbReference type="PANTHER" id="PTHR23513">
    <property type="entry name" value="INTEGRAL MEMBRANE EFFLUX PROTEIN-RELATED"/>
    <property type="match status" value="1"/>
</dbReference>
<evidence type="ECO:0008006" key="9">
    <source>
        <dbReference type="Google" id="ProtNLM"/>
    </source>
</evidence>
<dbReference type="SUPFAM" id="SSF103473">
    <property type="entry name" value="MFS general substrate transporter"/>
    <property type="match status" value="1"/>
</dbReference>
<evidence type="ECO:0000256" key="1">
    <source>
        <dbReference type="ARBA" id="ARBA00004651"/>
    </source>
</evidence>
<evidence type="ECO:0000256" key="2">
    <source>
        <dbReference type="ARBA" id="ARBA00022475"/>
    </source>
</evidence>
<evidence type="ECO:0000256" key="5">
    <source>
        <dbReference type="ARBA" id="ARBA00023136"/>
    </source>
</evidence>
<feature type="transmembrane region" description="Helical" evidence="6">
    <location>
        <begin position="320"/>
        <end position="340"/>
    </location>
</feature>
<feature type="transmembrane region" description="Helical" evidence="6">
    <location>
        <begin position="413"/>
        <end position="434"/>
    </location>
</feature>
<protein>
    <recommendedName>
        <fullName evidence="9">MFS transporter</fullName>
    </recommendedName>
</protein>
<feature type="transmembrane region" description="Helical" evidence="6">
    <location>
        <begin position="294"/>
        <end position="313"/>
    </location>
</feature>
<dbReference type="Pfam" id="PF07690">
    <property type="entry name" value="MFS_1"/>
    <property type="match status" value="1"/>
</dbReference>
<feature type="transmembrane region" description="Helical" evidence="6">
    <location>
        <begin position="55"/>
        <end position="81"/>
    </location>
</feature>
<feature type="transmembrane region" description="Helical" evidence="6">
    <location>
        <begin position="205"/>
        <end position="229"/>
    </location>
</feature>
<evidence type="ECO:0000256" key="6">
    <source>
        <dbReference type="SAM" id="Phobius"/>
    </source>
</evidence>
<dbReference type="InterPro" id="IPR036259">
    <property type="entry name" value="MFS_trans_sf"/>
</dbReference>
<evidence type="ECO:0000313" key="8">
    <source>
        <dbReference type="Proteomes" id="UP000331127"/>
    </source>
</evidence>
<keyword evidence="8" id="KW-1185">Reference proteome</keyword>